<dbReference type="EMBL" id="CP003179">
    <property type="protein sequence ID" value="AEW06566.1"/>
    <property type="molecule type" value="Genomic_DNA"/>
</dbReference>
<dbReference type="Gene3D" id="4.10.280.10">
    <property type="entry name" value="Helix-loop-helix DNA-binding domain"/>
    <property type="match status" value="1"/>
</dbReference>
<evidence type="ECO:0008006" key="3">
    <source>
        <dbReference type="Google" id="ProtNLM"/>
    </source>
</evidence>
<dbReference type="KEGG" id="sap:Sulac_3120"/>
<dbReference type="PATRIC" id="fig|679936.5.peg.3230"/>
<dbReference type="SUPFAM" id="SSF140500">
    <property type="entry name" value="BAS1536-like"/>
    <property type="match status" value="1"/>
</dbReference>
<dbReference type="GO" id="GO:0046983">
    <property type="term" value="F:protein dimerization activity"/>
    <property type="evidence" value="ECO:0007669"/>
    <property type="project" value="InterPro"/>
</dbReference>
<proteinExistence type="predicted"/>
<name>G8U121_SULAD</name>
<evidence type="ECO:0000313" key="2">
    <source>
        <dbReference type="Proteomes" id="UP000005439"/>
    </source>
</evidence>
<gene>
    <name evidence="1" type="ordered locus">Sulac_3120</name>
</gene>
<dbReference type="GO" id="GO:0043937">
    <property type="term" value="P:regulation of sporulation"/>
    <property type="evidence" value="ECO:0007669"/>
    <property type="project" value="InterPro"/>
</dbReference>
<sequence length="67" mass="7845">MTGPIKSSADYRQEMETIRRLKQKLWILATQRGNLDPDVIQLSQEIDRHIVSVQYYWSTHHDASMTG</sequence>
<dbReference type="STRING" id="679936.Sulac_3120"/>
<evidence type="ECO:0000313" key="1">
    <source>
        <dbReference type="EMBL" id="AEW06566.1"/>
    </source>
</evidence>
<keyword evidence="2" id="KW-1185">Reference proteome</keyword>
<dbReference type="InterPro" id="IPR018540">
    <property type="entry name" value="Spo0E-like"/>
</dbReference>
<reference evidence="1 2" key="2">
    <citation type="journal article" date="2012" name="Stand. Genomic Sci.">
        <title>Complete genome sequence of the moderately thermophilic mineral-sulfide-oxidizing firmicute Sulfobacillus acidophilus type strain (NAL(T)).</title>
        <authorList>
            <person name="Anderson I."/>
            <person name="Chertkov O."/>
            <person name="Chen A."/>
            <person name="Saunders E."/>
            <person name="Lapidus A."/>
            <person name="Nolan M."/>
            <person name="Lucas S."/>
            <person name="Hammon N."/>
            <person name="Deshpande S."/>
            <person name="Cheng J.F."/>
            <person name="Han C."/>
            <person name="Tapia R."/>
            <person name="Goodwin L.A."/>
            <person name="Pitluck S."/>
            <person name="Liolios K."/>
            <person name="Pagani I."/>
            <person name="Ivanova N."/>
            <person name="Mikhailova N."/>
            <person name="Pati A."/>
            <person name="Palaniappan K."/>
            <person name="Land M."/>
            <person name="Pan C."/>
            <person name="Rohde M."/>
            <person name="Pukall R."/>
            <person name="Goker M."/>
            <person name="Detter J.C."/>
            <person name="Woyke T."/>
            <person name="Bristow J."/>
            <person name="Eisen J.A."/>
            <person name="Markowitz V."/>
            <person name="Hugenholtz P."/>
            <person name="Kyrpides N.C."/>
            <person name="Klenk H.P."/>
            <person name="Mavromatis K."/>
        </authorList>
    </citation>
    <scope>NUCLEOTIDE SEQUENCE [LARGE SCALE GENOMIC DNA]</scope>
    <source>
        <strain evidence="2">ATCC 700253 / DSM 10332 / NAL</strain>
    </source>
</reference>
<dbReference type="Proteomes" id="UP000005439">
    <property type="component" value="Chromosome"/>
</dbReference>
<dbReference type="Pfam" id="PF09388">
    <property type="entry name" value="SpoOE-like"/>
    <property type="match status" value="1"/>
</dbReference>
<dbReference type="InterPro" id="IPR036638">
    <property type="entry name" value="HLH_DNA-bd_sf"/>
</dbReference>
<accession>G8U121</accession>
<protein>
    <recommendedName>
        <fullName evidence="3">Aspartyl-phosphate phosphatase Spo0E family protein</fullName>
    </recommendedName>
</protein>
<dbReference type="HOGENOM" id="CLU_2810858_0_0_9"/>
<reference evidence="2" key="1">
    <citation type="submission" date="2011-12" db="EMBL/GenBank/DDBJ databases">
        <title>The complete genome of chromosome of Sulfobacillus acidophilus DSM 10332.</title>
        <authorList>
            <person name="Lucas S."/>
            <person name="Han J."/>
            <person name="Lapidus A."/>
            <person name="Bruce D."/>
            <person name="Goodwin L."/>
            <person name="Pitluck S."/>
            <person name="Peters L."/>
            <person name="Kyrpides N."/>
            <person name="Mavromatis K."/>
            <person name="Ivanova N."/>
            <person name="Mikhailova N."/>
            <person name="Chertkov O."/>
            <person name="Saunders E."/>
            <person name="Detter J.C."/>
            <person name="Tapia R."/>
            <person name="Han C."/>
            <person name="Land M."/>
            <person name="Hauser L."/>
            <person name="Markowitz V."/>
            <person name="Cheng J.-F."/>
            <person name="Hugenholtz P."/>
            <person name="Woyke T."/>
            <person name="Wu D."/>
            <person name="Pukall R."/>
            <person name="Gehrich-Schroeter G."/>
            <person name="Schneider S."/>
            <person name="Klenk H.-P."/>
            <person name="Eisen J.A."/>
        </authorList>
    </citation>
    <scope>NUCLEOTIDE SEQUENCE [LARGE SCALE GENOMIC DNA]</scope>
    <source>
        <strain evidence="2">ATCC 700253 / DSM 10332 / NAL</strain>
    </source>
</reference>
<dbReference type="AlphaFoldDB" id="G8U121"/>
<dbReference type="InterPro" id="IPR037208">
    <property type="entry name" value="Spo0E-like_sf"/>
</dbReference>
<organism evidence="1 2">
    <name type="scientific">Sulfobacillus acidophilus (strain ATCC 700253 / DSM 10332 / NAL)</name>
    <dbReference type="NCBI Taxonomy" id="679936"/>
    <lineage>
        <taxon>Bacteria</taxon>
        <taxon>Bacillati</taxon>
        <taxon>Bacillota</taxon>
        <taxon>Clostridia</taxon>
        <taxon>Eubacteriales</taxon>
        <taxon>Clostridiales Family XVII. Incertae Sedis</taxon>
        <taxon>Sulfobacillus</taxon>
    </lineage>
</organism>